<sequence length="60" mass="6878">MDVHQHWVKLRHHHGTAPPRNGEGSERDIATRLRTVGGLRDSVGRNRTQATDECFQFVRS</sequence>
<feature type="compositionally biased region" description="Basic residues" evidence="1">
    <location>
        <begin position="1"/>
        <end position="15"/>
    </location>
</feature>
<organism evidence="2 3">
    <name type="scientific">Haloglomus irregulare</name>
    <dbReference type="NCBI Taxonomy" id="2234134"/>
    <lineage>
        <taxon>Archaea</taxon>
        <taxon>Methanobacteriati</taxon>
        <taxon>Methanobacteriota</taxon>
        <taxon>Stenosarchaea group</taxon>
        <taxon>Halobacteria</taxon>
        <taxon>Halobacteriales</taxon>
        <taxon>Natronomonadaceae</taxon>
        <taxon>Haloglomus</taxon>
    </lineage>
</organism>
<comment type="caution">
    <text evidence="2">The sequence shown here is derived from an EMBL/GenBank/DDBJ whole genome shotgun (WGS) entry which is preliminary data.</text>
</comment>
<name>A0A554N9W2_9EURY</name>
<dbReference type="AlphaFoldDB" id="A0A554N9W2"/>
<proteinExistence type="predicted"/>
<dbReference type="InParanoid" id="A0A554N9W2"/>
<evidence type="ECO:0000256" key="1">
    <source>
        <dbReference type="SAM" id="MobiDB-lite"/>
    </source>
</evidence>
<evidence type="ECO:0000313" key="2">
    <source>
        <dbReference type="EMBL" id="TSD14187.1"/>
    </source>
</evidence>
<accession>A0A554N9W2</accession>
<keyword evidence="3" id="KW-1185">Reference proteome</keyword>
<dbReference type="EMBL" id="QMDX01000004">
    <property type="protein sequence ID" value="TSD14187.1"/>
    <property type="molecule type" value="Genomic_DNA"/>
</dbReference>
<gene>
    <name evidence="2" type="ORF">DP107_07985</name>
</gene>
<dbReference type="Proteomes" id="UP000319894">
    <property type="component" value="Unassembled WGS sequence"/>
</dbReference>
<reference evidence="2 3" key="1">
    <citation type="submission" date="2018-06" db="EMBL/GenBank/DDBJ databases">
        <title>Natronomonas sp. F16-60 a new haloarchaeon isolated from a solar saltern of Isla Cristina, Huelva, Spain.</title>
        <authorList>
            <person name="Duran-Viseras A."/>
            <person name="Sanchez-Porro C."/>
            <person name="Ventosa A."/>
        </authorList>
    </citation>
    <scope>NUCLEOTIDE SEQUENCE [LARGE SCALE GENOMIC DNA]</scope>
    <source>
        <strain evidence="2 3">F16-60</strain>
    </source>
</reference>
<protein>
    <submittedName>
        <fullName evidence="2">Uncharacterized protein</fullName>
    </submittedName>
</protein>
<evidence type="ECO:0000313" key="3">
    <source>
        <dbReference type="Proteomes" id="UP000319894"/>
    </source>
</evidence>
<feature type="region of interest" description="Disordered" evidence="1">
    <location>
        <begin position="1"/>
        <end position="28"/>
    </location>
</feature>